<dbReference type="PANTHER" id="PTHR10316:SF40">
    <property type="entry name" value="LD27118P"/>
    <property type="match status" value="1"/>
</dbReference>
<dbReference type="GO" id="GO:0007165">
    <property type="term" value="P:signal transduction"/>
    <property type="evidence" value="ECO:0007669"/>
    <property type="project" value="TreeGrafter"/>
</dbReference>
<dbReference type="PROSITE" id="PS50106">
    <property type="entry name" value="PDZ"/>
    <property type="match status" value="1"/>
</dbReference>
<dbReference type="SMART" id="SM00228">
    <property type="entry name" value="PDZ"/>
    <property type="match status" value="1"/>
</dbReference>
<dbReference type="InterPro" id="IPR036034">
    <property type="entry name" value="PDZ_sf"/>
</dbReference>
<proteinExistence type="predicted"/>
<dbReference type="SUPFAM" id="SSF50156">
    <property type="entry name" value="PDZ domain-like"/>
    <property type="match status" value="1"/>
</dbReference>
<feature type="compositionally biased region" description="Low complexity" evidence="1">
    <location>
        <begin position="55"/>
        <end position="71"/>
    </location>
</feature>
<feature type="compositionally biased region" description="Polar residues" evidence="1">
    <location>
        <begin position="44"/>
        <end position="53"/>
    </location>
</feature>
<dbReference type="WBParaSite" id="GPUH_0001620501-mRNA-1">
    <property type="protein sequence ID" value="GPUH_0001620501-mRNA-1"/>
    <property type="gene ID" value="GPUH_0001620501"/>
</dbReference>
<dbReference type="Pfam" id="PF00595">
    <property type="entry name" value="PDZ"/>
    <property type="match status" value="1"/>
</dbReference>
<sequence length="185" mass="19831">LNGHFSHVNKRTQYERPSYAAYLKNNEPAATTQSYPCAVGSSGGKPNTGNFQRHSALSNSNASSSHPTNSAVVTFTRDPSQLQGELLTTRIIKGPKGLGFTLIGNDGSSLQDEFLQIKNVIPGGPAHRDGILQMGDILVFVNNDCVLGATQAQACQIFQSIGVGELVTLQICRGYPLLFDPKNKV</sequence>
<reference evidence="3" key="1">
    <citation type="submission" date="2016-06" db="UniProtKB">
        <authorList>
            <consortium name="WormBaseParasite"/>
        </authorList>
    </citation>
    <scope>IDENTIFICATION</scope>
</reference>
<organism evidence="3">
    <name type="scientific">Gongylonema pulchrum</name>
    <dbReference type="NCBI Taxonomy" id="637853"/>
    <lineage>
        <taxon>Eukaryota</taxon>
        <taxon>Metazoa</taxon>
        <taxon>Ecdysozoa</taxon>
        <taxon>Nematoda</taxon>
        <taxon>Chromadorea</taxon>
        <taxon>Rhabditida</taxon>
        <taxon>Spirurina</taxon>
        <taxon>Spiruromorpha</taxon>
        <taxon>Spiruroidea</taxon>
        <taxon>Gongylonematidae</taxon>
        <taxon>Gongylonema</taxon>
    </lineage>
</organism>
<feature type="region of interest" description="Disordered" evidence="1">
    <location>
        <begin position="34"/>
        <end position="71"/>
    </location>
</feature>
<evidence type="ECO:0000259" key="2">
    <source>
        <dbReference type="PROSITE" id="PS50106"/>
    </source>
</evidence>
<dbReference type="AlphaFoldDB" id="A0A183E5E2"/>
<evidence type="ECO:0000256" key="1">
    <source>
        <dbReference type="SAM" id="MobiDB-lite"/>
    </source>
</evidence>
<dbReference type="InterPro" id="IPR001478">
    <property type="entry name" value="PDZ"/>
</dbReference>
<feature type="domain" description="PDZ" evidence="2">
    <location>
        <begin position="88"/>
        <end position="162"/>
    </location>
</feature>
<protein>
    <submittedName>
        <fullName evidence="3">PDZ domain-containing protein</fullName>
    </submittedName>
</protein>
<accession>A0A183E5E2</accession>
<dbReference type="GO" id="GO:0005737">
    <property type="term" value="C:cytoplasm"/>
    <property type="evidence" value="ECO:0007669"/>
    <property type="project" value="TreeGrafter"/>
</dbReference>
<dbReference type="PANTHER" id="PTHR10316">
    <property type="entry name" value="MEMBRANE ASSOCIATED GUANYLATE KINASE-RELATED"/>
    <property type="match status" value="1"/>
</dbReference>
<dbReference type="FunFam" id="2.30.42.10:FF:000005">
    <property type="entry name" value="Membrane associated guanylate kinase, WW and PDZ domain containing 1"/>
    <property type="match status" value="1"/>
</dbReference>
<name>A0A183E5E2_9BILA</name>
<evidence type="ECO:0000313" key="3">
    <source>
        <dbReference type="WBParaSite" id="GPUH_0001620501-mRNA-1"/>
    </source>
</evidence>
<dbReference type="Gene3D" id="2.30.42.10">
    <property type="match status" value="1"/>
</dbReference>